<proteinExistence type="predicted"/>
<reference evidence="2 3" key="1">
    <citation type="submission" date="2024-01" db="EMBL/GenBank/DDBJ databases">
        <title>Genome assemblies of Stephania.</title>
        <authorList>
            <person name="Yang L."/>
        </authorList>
    </citation>
    <scope>NUCLEOTIDE SEQUENCE [LARGE SCALE GENOMIC DNA]</scope>
    <source>
        <strain evidence="2">YNDBR</strain>
        <tissue evidence="2">Leaf</tissue>
    </source>
</reference>
<comment type="caution">
    <text evidence="2">The sequence shown here is derived from an EMBL/GenBank/DDBJ whole genome shotgun (WGS) entry which is preliminary data.</text>
</comment>
<gene>
    <name evidence="2" type="ORF">Syun_015387</name>
</gene>
<dbReference type="AlphaFoldDB" id="A0AAP0P9N7"/>
<organism evidence="2 3">
    <name type="scientific">Stephania yunnanensis</name>
    <dbReference type="NCBI Taxonomy" id="152371"/>
    <lineage>
        <taxon>Eukaryota</taxon>
        <taxon>Viridiplantae</taxon>
        <taxon>Streptophyta</taxon>
        <taxon>Embryophyta</taxon>
        <taxon>Tracheophyta</taxon>
        <taxon>Spermatophyta</taxon>
        <taxon>Magnoliopsida</taxon>
        <taxon>Ranunculales</taxon>
        <taxon>Menispermaceae</taxon>
        <taxon>Menispermoideae</taxon>
        <taxon>Cissampelideae</taxon>
        <taxon>Stephania</taxon>
    </lineage>
</organism>
<dbReference type="Proteomes" id="UP001420932">
    <property type="component" value="Unassembled WGS sequence"/>
</dbReference>
<sequence length="94" mass="10138">MTDERSVTAGGGARRETLTSIWETSLHGSRGHPTAARNEGCTVGLGEIMEDRRGAYLDEDPKVAGEKKAVRESEIMEICAIKDLAAKSDSSLFI</sequence>
<feature type="compositionally biased region" description="Polar residues" evidence="1">
    <location>
        <begin position="18"/>
        <end position="27"/>
    </location>
</feature>
<feature type="region of interest" description="Disordered" evidence="1">
    <location>
        <begin position="1"/>
        <end position="39"/>
    </location>
</feature>
<name>A0AAP0P9N7_9MAGN</name>
<evidence type="ECO:0000313" key="2">
    <source>
        <dbReference type="EMBL" id="KAK9136057.1"/>
    </source>
</evidence>
<keyword evidence="3" id="KW-1185">Reference proteome</keyword>
<dbReference type="EMBL" id="JBBNAF010000006">
    <property type="protein sequence ID" value="KAK9136057.1"/>
    <property type="molecule type" value="Genomic_DNA"/>
</dbReference>
<evidence type="ECO:0000256" key="1">
    <source>
        <dbReference type="SAM" id="MobiDB-lite"/>
    </source>
</evidence>
<accession>A0AAP0P9N7</accession>
<protein>
    <submittedName>
        <fullName evidence="2">Uncharacterized protein</fullName>
    </submittedName>
</protein>
<evidence type="ECO:0000313" key="3">
    <source>
        <dbReference type="Proteomes" id="UP001420932"/>
    </source>
</evidence>